<evidence type="ECO:0000256" key="3">
    <source>
        <dbReference type="ARBA" id="ARBA00023163"/>
    </source>
</evidence>
<feature type="region of interest" description="Disordered" evidence="5">
    <location>
        <begin position="207"/>
        <end position="236"/>
    </location>
</feature>
<reference evidence="8" key="1">
    <citation type="journal article" date="2017" name="Nat. Commun.">
        <title>The asparagus genome sheds light on the origin and evolution of a young Y chromosome.</title>
        <authorList>
            <person name="Harkess A."/>
            <person name="Zhou J."/>
            <person name="Xu C."/>
            <person name="Bowers J.E."/>
            <person name="Van der Hulst R."/>
            <person name="Ayyampalayam S."/>
            <person name="Mercati F."/>
            <person name="Riccardi P."/>
            <person name="McKain M.R."/>
            <person name="Kakrana A."/>
            <person name="Tang H."/>
            <person name="Ray J."/>
            <person name="Groenendijk J."/>
            <person name="Arikit S."/>
            <person name="Mathioni S.M."/>
            <person name="Nakano M."/>
            <person name="Shan H."/>
            <person name="Telgmann-Rauber A."/>
            <person name="Kanno A."/>
            <person name="Yue Z."/>
            <person name="Chen H."/>
            <person name="Li W."/>
            <person name="Chen Y."/>
            <person name="Xu X."/>
            <person name="Zhang Y."/>
            <person name="Luo S."/>
            <person name="Chen H."/>
            <person name="Gao J."/>
            <person name="Mao Z."/>
            <person name="Pires J.C."/>
            <person name="Luo M."/>
            <person name="Kudrna D."/>
            <person name="Wing R.A."/>
            <person name="Meyers B.C."/>
            <person name="Yi K."/>
            <person name="Kong H."/>
            <person name="Lavrijsen P."/>
            <person name="Sunseri F."/>
            <person name="Falavigna A."/>
            <person name="Ye Y."/>
            <person name="Leebens-Mack J.H."/>
            <person name="Chen G."/>
        </authorList>
    </citation>
    <scope>NUCLEOTIDE SEQUENCE [LARGE SCALE GENOMIC DNA]</scope>
    <source>
        <strain evidence="8">cv. DH0086</strain>
    </source>
</reference>
<evidence type="ECO:0000313" key="7">
    <source>
        <dbReference type="EMBL" id="ONK73894.1"/>
    </source>
</evidence>
<dbReference type="GO" id="GO:0003677">
    <property type="term" value="F:DNA binding"/>
    <property type="evidence" value="ECO:0007669"/>
    <property type="project" value="UniProtKB-KW"/>
</dbReference>
<keyword evidence="2" id="KW-0238">DNA-binding</keyword>
<dbReference type="FunFam" id="2.170.150.80:FF:000006">
    <property type="entry name" value="NAC domain-containing protein 100-like"/>
    <property type="match status" value="1"/>
</dbReference>
<protein>
    <recommendedName>
        <fullName evidence="6">NAC domain-containing protein</fullName>
    </recommendedName>
</protein>
<feature type="domain" description="NAC" evidence="6">
    <location>
        <begin position="3"/>
        <end position="162"/>
    </location>
</feature>
<dbReference type="PANTHER" id="PTHR31744:SF219">
    <property type="entry name" value="NAC DOMAIN-CONTAINING PROTEIN 4"/>
    <property type="match status" value="1"/>
</dbReference>
<dbReference type="Pfam" id="PF02365">
    <property type="entry name" value="NAM"/>
    <property type="match status" value="1"/>
</dbReference>
<keyword evidence="8" id="KW-1185">Reference proteome</keyword>
<sequence>MELPPGFRFHPTDEELITHYLSKKVLDEAFSAIAIGEVDLNRCEPWDLPWRGGSMGEKEWYFFSVRDRKYPTGLRTNRATESGYWKATGKDKEIHRPAVRSTLLVGMKKTLVFYRGRAPKGHKTNWVMHEYRLEGKYTRVYDLPTSALFKQREWVICRVFKKGSSSDVEVTAAAAASSIRNMMGLINHGSCSVASYNYNESSRELEYHLGGDPRTTTSTNKDDDDEEGNRPLLPPLMDATVISPNCKVDRRNRSASEPPEAHVTCFSSITVSEDEKGPNEGDCFNNNPLVFHYSSSASSNFLHSVFNSFKMMNSTPPTSGLLGNSNTSFIPDPDPDPNPNSSLKQLLQSNLYGAATMEHKHCKTTDCCKDVLTTLSPETAPNS</sequence>
<gene>
    <name evidence="7" type="ORF">A4U43_C03F680</name>
</gene>
<dbReference type="InterPro" id="IPR036093">
    <property type="entry name" value="NAC_dom_sf"/>
</dbReference>
<dbReference type="Gene3D" id="2.170.150.80">
    <property type="entry name" value="NAC domain"/>
    <property type="match status" value="1"/>
</dbReference>
<dbReference type="AlphaFoldDB" id="A0A5P1F702"/>
<name>A0A5P1F702_ASPOF</name>
<evidence type="ECO:0000256" key="4">
    <source>
        <dbReference type="ARBA" id="ARBA00023242"/>
    </source>
</evidence>
<dbReference type="PROSITE" id="PS51005">
    <property type="entry name" value="NAC"/>
    <property type="match status" value="1"/>
</dbReference>
<dbReference type="PANTHER" id="PTHR31744">
    <property type="entry name" value="PROTEIN CUP-SHAPED COTYLEDON 2-RELATED"/>
    <property type="match status" value="1"/>
</dbReference>
<evidence type="ECO:0000313" key="8">
    <source>
        <dbReference type="Proteomes" id="UP000243459"/>
    </source>
</evidence>
<dbReference type="OMA" id="TTEREWF"/>
<organism evidence="7 8">
    <name type="scientific">Asparagus officinalis</name>
    <name type="common">Garden asparagus</name>
    <dbReference type="NCBI Taxonomy" id="4686"/>
    <lineage>
        <taxon>Eukaryota</taxon>
        <taxon>Viridiplantae</taxon>
        <taxon>Streptophyta</taxon>
        <taxon>Embryophyta</taxon>
        <taxon>Tracheophyta</taxon>
        <taxon>Spermatophyta</taxon>
        <taxon>Magnoliopsida</taxon>
        <taxon>Liliopsida</taxon>
        <taxon>Asparagales</taxon>
        <taxon>Asparagaceae</taxon>
        <taxon>Asparagoideae</taxon>
        <taxon>Asparagus</taxon>
    </lineage>
</organism>
<evidence type="ECO:0000256" key="1">
    <source>
        <dbReference type="ARBA" id="ARBA00023015"/>
    </source>
</evidence>
<keyword evidence="1" id="KW-0805">Transcription regulation</keyword>
<evidence type="ECO:0000256" key="5">
    <source>
        <dbReference type="SAM" id="MobiDB-lite"/>
    </source>
</evidence>
<dbReference type="Proteomes" id="UP000243459">
    <property type="component" value="Chromosome 3"/>
</dbReference>
<dbReference type="Gramene" id="ONK73894">
    <property type="protein sequence ID" value="ONK73894"/>
    <property type="gene ID" value="A4U43_C03F680"/>
</dbReference>
<accession>A0A5P1F702</accession>
<dbReference type="InterPro" id="IPR003441">
    <property type="entry name" value="NAC-dom"/>
</dbReference>
<dbReference type="SUPFAM" id="SSF101941">
    <property type="entry name" value="NAC domain"/>
    <property type="match status" value="1"/>
</dbReference>
<dbReference type="GO" id="GO:0006355">
    <property type="term" value="P:regulation of DNA-templated transcription"/>
    <property type="evidence" value="ECO:0007669"/>
    <property type="project" value="InterPro"/>
</dbReference>
<evidence type="ECO:0000259" key="6">
    <source>
        <dbReference type="PROSITE" id="PS51005"/>
    </source>
</evidence>
<keyword evidence="3" id="KW-0804">Transcription</keyword>
<proteinExistence type="predicted"/>
<evidence type="ECO:0000256" key="2">
    <source>
        <dbReference type="ARBA" id="ARBA00023125"/>
    </source>
</evidence>
<keyword evidence="4" id="KW-0539">Nucleus</keyword>
<dbReference type="EMBL" id="CM007383">
    <property type="protein sequence ID" value="ONK73894.1"/>
    <property type="molecule type" value="Genomic_DNA"/>
</dbReference>